<name>A0A9K3N9T0_HELAN</name>
<proteinExistence type="predicted"/>
<sequence>MVCVWWVTVQVDFKSCFRPKPFGLLPNPLILPSQYFFLINYVLQHMVGLQSPELTEVLVSQLQGNFAYLSQNKYASNVVEKCLIESEPDIATKIILELVKSPNAPSLLVDPYGNFVIQSALKVSRGIAKECLRELILRNVNSMQSNLYGKKILEKVEKKRTIYK</sequence>
<evidence type="ECO:0000256" key="1">
    <source>
        <dbReference type="ARBA" id="ARBA00022737"/>
    </source>
</evidence>
<dbReference type="InterPro" id="IPR001313">
    <property type="entry name" value="Pumilio_RNA-bd_rpt"/>
</dbReference>
<dbReference type="PANTHER" id="PTHR12537">
    <property type="entry name" value="RNA BINDING PROTEIN PUMILIO-RELATED"/>
    <property type="match status" value="1"/>
</dbReference>
<dbReference type="PROSITE" id="PS50302">
    <property type="entry name" value="PUM"/>
    <property type="match status" value="1"/>
</dbReference>
<dbReference type="GO" id="GO:0003723">
    <property type="term" value="F:RNA binding"/>
    <property type="evidence" value="ECO:0007669"/>
    <property type="project" value="UniProtKB-KW"/>
</dbReference>
<comment type="caution">
    <text evidence="6">The sequence shown here is derived from an EMBL/GenBank/DDBJ whole genome shotgun (WGS) entry which is preliminary data.</text>
</comment>
<evidence type="ECO:0000256" key="4">
    <source>
        <dbReference type="PROSITE-ProRule" id="PRU00317"/>
    </source>
</evidence>
<organism evidence="6 7">
    <name type="scientific">Helianthus annuus</name>
    <name type="common">Common sunflower</name>
    <dbReference type="NCBI Taxonomy" id="4232"/>
    <lineage>
        <taxon>Eukaryota</taxon>
        <taxon>Viridiplantae</taxon>
        <taxon>Streptophyta</taxon>
        <taxon>Embryophyta</taxon>
        <taxon>Tracheophyta</taxon>
        <taxon>Spermatophyta</taxon>
        <taxon>Magnoliopsida</taxon>
        <taxon>eudicotyledons</taxon>
        <taxon>Gunneridae</taxon>
        <taxon>Pentapetalae</taxon>
        <taxon>asterids</taxon>
        <taxon>campanulids</taxon>
        <taxon>Asterales</taxon>
        <taxon>Asteraceae</taxon>
        <taxon>Asteroideae</taxon>
        <taxon>Heliantheae alliance</taxon>
        <taxon>Heliantheae</taxon>
        <taxon>Helianthus</taxon>
    </lineage>
</organism>
<dbReference type="InterPro" id="IPR016024">
    <property type="entry name" value="ARM-type_fold"/>
</dbReference>
<keyword evidence="1" id="KW-0677">Repeat</keyword>
<accession>A0A9K3N9T0</accession>
<keyword evidence="2" id="KW-0810">Translation regulation</keyword>
<evidence type="ECO:0000256" key="3">
    <source>
        <dbReference type="ARBA" id="ARBA00022884"/>
    </source>
</evidence>
<reference evidence="6" key="1">
    <citation type="journal article" date="2017" name="Nature">
        <title>The sunflower genome provides insights into oil metabolism, flowering and Asterid evolution.</title>
        <authorList>
            <person name="Badouin H."/>
            <person name="Gouzy J."/>
            <person name="Grassa C.J."/>
            <person name="Murat F."/>
            <person name="Staton S.E."/>
            <person name="Cottret L."/>
            <person name="Lelandais-Briere C."/>
            <person name="Owens G.L."/>
            <person name="Carrere S."/>
            <person name="Mayjonade B."/>
            <person name="Legrand L."/>
            <person name="Gill N."/>
            <person name="Kane N.C."/>
            <person name="Bowers J.E."/>
            <person name="Hubner S."/>
            <person name="Bellec A."/>
            <person name="Berard A."/>
            <person name="Berges H."/>
            <person name="Blanchet N."/>
            <person name="Boniface M.C."/>
            <person name="Brunel D."/>
            <person name="Catrice O."/>
            <person name="Chaidir N."/>
            <person name="Claudel C."/>
            <person name="Donnadieu C."/>
            <person name="Faraut T."/>
            <person name="Fievet G."/>
            <person name="Helmstetter N."/>
            <person name="King M."/>
            <person name="Knapp S.J."/>
            <person name="Lai Z."/>
            <person name="Le Paslier M.C."/>
            <person name="Lippi Y."/>
            <person name="Lorenzon L."/>
            <person name="Mandel J.R."/>
            <person name="Marage G."/>
            <person name="Marchand G."/>
            <person name="Marquand E."/>
            <person name="Bret-Mestries E."/>
            <person name="Morien E."/>
            <person name="Nambeesan S."/>
            <person name="Nguyen T."/>
            <person name="Pegot-Espagnet P."/>
            <person name="Pouilly N."/>
            <person name="Raftis F."/>
            <person name="Sallet E."/>
            <person name="Schiex T."/>
            <person name="Thomas J."/>
            <person name="Vandecasteele C."/>
            <person name="Vares D."/>
            <person name="Vear F."/>
            <person name="Vautrin S."/>
            <person name="Crespi M."/>
            <person name="Mangin B."/>
            <person name="Burke J.M."/>
            <person name="Salse J."/>
            <person name="Munos S."/>
            <person name="Vincourt P."/>
            <person name="Rieseberg L.H."/>
            <person name="Langlade N.B."/>
        </authorList>
    </citation>
    <scope>NUCLEOTIDE SEQUENCE</scope>
    <source>
        <tissue evidence="6">Leaves</tissue>
    </source>
</reference>
<dbReference type="InterPro" id="IPR033133">
    <property type="entry name" value="PUM-HD"/>
</dbReference>
<dbReference type="PROSITE" id="PS50303">
    <property type="entry name" value="PUM_HD"/>
    <property type="match status" value="1"/>
</dbReference>
<dbReference type="PANTHER" id="PTHR12537:SF63">
    <property type="entry name" value="PUMILIO HOMOLOG 15"/>
    <property type="match status" value="1"/>
</dbReference>
<dbReference type="SUPFAM" id="SSF48371">
    <property type="entry name" value="ARM repeat"/>
    <property type="match status" value="1"/>
</dbReference>
<dbReference type="Gene3D" id="1.25.10.10">
    <property type="entry name" value="Leucine-rich Repeat Variant"/>
    <property type="match status" value="1"/>
</dbReference>
<evidence type="ECO:0000256" key="2">
    <source>
        <dbReference type="ARBA" id="ARBA00022845"/>
    </source>
</evidence>
<protein>
    <submittedName>
        <fullName evidence="6">Armadillo-like helical, pumilio domain-containing protein</fullName>
    </submittedName>
</protein>
<dbReference type="EMBL" id="MNCJ02000324">
    <property type="protein sequence ID" value="KAF5792261.1"/>
    <property type="molecule type" value="Genomic_DNA"/>
</dbReference>
<gene>
    <name evidence="6" type="ORF">HanXRQr2_Chr09g0404031</name>
</gene>
<keyword evidence="3" id="KW-0694">RNA-binding</keyword>
<evidence type="ECO:0000259" key="5">
    <source>
        <dbReference type="PROSITE" id="PS50303"/>
    </source>
</evidence>
<feature type="domain" description="PUM-HD" evidence="5">
    <location>
        <begin position="1"/>
        <end position="160"/>
    </location>
</feature>
<dbReference type="AlphaFoldDB" id="A0A9K3N9T0"/>
<dbReference type="Gramene" id="mRNA:HanXRQr2_Chr09g0404031">
    <property type="protein sequence ID" value="mRNA:HanXRQr2_Chr09g0404031"/>
    <property type="gene ID" value="HanXRQr2_Chr09g0404031"/>
</dbReference>
<dbReference type="GO" id="GO:0006417">
    <property type="term" value="P:regulation of translation"/>
    <property type="evidence" value="ECO:0007669"/>
    <property type="project" value="UniProtKB-KW"/>
</dbReference>
<feature type="repeat" description="Pumilio" evidence="4">
    <location>
        <begin position="61"/>
        <end position="97"/>
    </location>
</feature>
<dbReference type="Proteomes" id="UP000215914">
    <property type="component" value="Unassembled WGS sequence"/>
</dbReference>
<evidence type="ECO:0000313" key="6">
    <source>
        <dbReference type="EMBL" id="KAF5792261.1"/>
    </source>
</evidence>
<dbReference type="SMART" id="SM00025">
    <property type="entry name" value="Pumilio"/>
    <property type="match status" value="2"/>
</dbReference>
<dbReference type="InterPro" id="IPR011989">
    <property type="entry name" value="ARM-like"/>
</dbReference>
<keyword evidence="7" id="KW-1185">Reference proteome</keyword>
<evidence type="ECO:0000313" key="7">
    <source>
        <dbReference type="Proteomes" id="UP000215914"/>
    </source>
</evidence>
<dbReference type="Pfam" id="PF00806">
    <property type="entry name" value="PUF"/>
    <property type="match status" value="2"/>
</dbReference>
<reference evidence="6" key="2">
    <citation type="submission" date="2020-06" db="EMBL/GenBank/DDBJ databases">
        <title>Helianthus annuus Genome sequencing and assembly Release 2.</title>
        <authorList>
            <person name="Gouzy J."/>
            <person name="Langlade N."/>
            <person name="Munos S."/>
        </authorList>
    </citation>
    <scope>NUCLEOTIDE SEQUENCE</scope>
    <source>
        <tissue evidence="6">Leaves</tissue>
    </source>
</reference>